<evidence type="ECO:0000313" key="3">
    <source>
        <dbReference type="Proteomes" id="UP000008311"/>
    </source>
</evidence>
<name>B9RTT2_RICCO</name>
<gene>
    <name evidence="2" type="ORF">RCOM_0912380</name>
</gene>
<evidence type="ECO:0000256" key="1">
    <source>
        <dbReference type="SAM" id="Phobius"/>
    </source>
</evidence>
<dbReference type="EMBL" id="EQ973814">
    <property type="protein sequence ID" value="EEF45314.1"/>
    <property type="molecule type" value="Genomic_DNA"/>
</dbReference>
<keyword evidence="1" id="KW-1133">Transmembrane helix</keyword>
<reference evidence="3" key="1">
    <citation type="journal article" date="2010" name="Nat. Biotechnol.">
        <title>Draft genome sequence of the oilseed species Ricinus communis.</title>
        <authorList>
            <person name="Chan A.P."/>
            <person name="Crabtree J."/>
            <person name="Zhao Q."/>
            <person name="Lorenzi H."/>
            <person name="Orvis J."/>
            <person name="Puiu D."/>
            <person name="Melake-Berhan A."/>
            <person name="Jones K.M."/>
            <person name="Redman J."/>
            <person name="Chen G."/>
            <person name="Cahoon E.B."/>
            <person name="Gedil M."/>
            <person name="Stanke M."/>
            <person name="Haas B.J."/>
            <person name="Wortman J.R."/>
            <person name="Fraser-Liggett C.M."/>
            <person name="Ravel J."/>
            <person name="Rabinowicz P.D."/>
        </authorList>
    </citation>
    <scope>NUCLEOTIDE SEQUENCE [LARGE SCALE GENOMIC DNA]</scope>
    <source>
        <strain evidence="3">cv. Hale</strain>
    </source>
</reference>
<organism evidence="2 3">
    <name type="scientific">Ricinus communis</name>
    <name type="common">Castor bean</name>
    <dbReference type="NCBI Taxonomy" id="3988"/>
    <lineage>
        <taxon>Eukaryota</taxon>
        <taxon>Viridiplantae</taxon>
        <taxon>Streptophyta</taxon>
        <taxon>Embryophyta</taxon>
        <taxon>Tracheophyta</taxon>
        <taxon>Spermatophyta</taxon>
        <taxon>Magnoliopsida</taxon>
        <taxon>eudicotyledons</taxon>
        <taxon>Gunneridae</taxon>
        <taxon>Pentapetalae</taxon>
        <taxon>rosids</taxon>
        <taxon>fabids</taxon>
        <taxon>Malpighiales</taxon>
        <taxon>Euphorbiaceae</taxon>
        <taxon>Acalyphoideae</taxon>
        <taxon>Acalypheae</taxon>
        <taxon>Ricinus</taxon>
    </lineage>
</organism>
<dbReference type="InParanoid" id="B9RTT2"/>
<evidence type="ECO:0000313" key="2">
    <source>
        <dbReference type="EMBL" id="EEF45314.1"/>
    </source>
</evidence>
<proteinExistence type="predicted"/>
<keyword evidence="1" id="KW-0812">Transmembrane</keyword>
<keyword evidence="3" id="KW-1185">Reference proteome</keyword>
<accession>B9RTT2</accession>
<protein>
    <submittedName>
        <fullName evidence="2">Uncharacterized protein</fullName>
    </submittedName>
</protein>
<dbReference type="AlphaFoldDB" id="B9RTT2"/>
<feature type="transmembrane region" description="Helical" evidence="1">
    <location>
        <begin position="25"/>
        <end position="43"/>
    </location>
</feature>
<sequence>MQNQNYPTYFNFSGPPYPPLCIKYAANWGAVEGLLFFFLGRGARKREWKSKERKKEVRNLEERAEGSGILWLSTNK</sequence>
<dbReference type="Proteomes" id="UP000008311">
    <property type="component" value="Unassembled WGS sequence"/>
</dbReference>
<keyword evidence="1" id="KW-0472">Membrane</keyword>